<evidence type="ECO:0000313" key="7">
    <source>
        <dbReference type="Proteomes" id="UP000289152"/>
    </source>
</evidence>
<accession>A0A4Q1BBC0</accession>
<evidence type="ECO:0000256" key="1">
    <source>
        <dbReference type="ARBA" id="ARBA00004123"/>
    </source>
</evidence>
<dbReference type="OrthoDB" id="272703at2759"/>
<dbReference type="AlphaFoldDB" id="A0A4Q1BBC0"/>
<evidence type="ECO:0000313" key="6">
    <source>
        <dbReference type="EMBL" id="RXK36049.1"/>
    </source>
</evidence>
<dbReference type="Gene3D" id="1.25.40.630">
    <property type="match status" value="1"/>
</dbReference>
<dbReference type="Pfam" id="PF14304">
    <property type="entry name" value="CSTF_C"/>
    <property type="match status" value="1"/>
</dbReference>
<dbReference type="VEuPathDB" id="FungiDB:TREMEDRAFT_71583"/>
<dbReference type="SMART" id="SM00360">
    <property type="entry name" value="RRM"/>
    <property type="match status" value="1"/>
</dbReference>
<dbReference type="InterPro" id="IPR000504">
    <property type="entry name" value="RRM_dom"/>
</dbReference>
<dbReference type="GO" id="GO:0031124">
    <property type="term" value="P:mRNA 3'-end processing"/>
    <property type="evidence" value="ECO:0007669"/>
    <property type="project" value="InterPro"/>
</dbReference>
<proteinExistence type="predicted"/>
<organism evidence="6 7">
    <name type="scientific">Tremella mesenterica</name>
    <name type="common">Jelly fungus</name>
    <dbReference type="NCBI Taxonomy" id="5217"/>
    <lineage>
        <taxon>Eukaryota</taxon>
        <taxon>Fungi</taxon>
        <taxon>Dikarya</taxon>
        <taxon>Basidiomycota</taxon>
        <taxon>Agaricomycotina</taxon>
        <taxon>Tremellomycetes</taxon>
        <taxon>Tremellales</taxon>
        <taxon>Tremellaceae</taxon>
        <taxon>Tremella</taxon>
    </lineage>
</organism>
<gene>
    <name evidence="6" type="ORF">M231_06697</name>
</gene>
<comment type="caution">
    <text evidence="6">The sequence shown here is derived from an EMBL/GenBank/DDBJ whole genome shotgun (WGS) entry which is preliminary data.</text>
</comment>
<dbReference type="Proteomes" id="UP000289152">
    <property type="component" value="Unassembled WGS sequence"/>
</dbReference>
<dbReference type="Gene3D" id="1.10.20.70">
    <property type="entry name" value="Transcription termination and cleavage factor, C-terminal domain"/>
    <property type="match status" value="1"/>
</dbReference>
<evidence type="ECO:0000256" key="3">
    <source>
        <dbReference type="PROSITE-ProRule" id="PRU00176"/>
    </source>
</evidence>
<keyword evidence="3" id="KW-0694">RNA-binding</keyword>
<feature type="region of interest" description="Disordered" evidence="4">
    <location>
        <begin position="77"/>
        <end position="108"/>
    </location>
</feature>
<dbReference type="GO" id="GO:0005847">
    <property type="term" value="C:mRNA cleavage and polyadenylation specificity factor complex"/>
    <property type="evidence" value="ECO:0007669"/>
    <property type="project" value="TreeGrafter"/>
</dbReference>
<dbReference type="Pfam" id="PF14327">
    <property type="entry name" value="CSTF2_hinge"/>
    <property type="match status" value="1"/>
</dbReference>
<dbReference type="InterPro" id="IPR038192">
    <property type="entry name" value="CSTF_C_sf"/>
</dbReference>
<dbReference type="InterPro" id="IPR012677">
    <property type="entry name" value="Nucleotide-bd_a/b_plait_sf"/>
</dbReference>
<comment type="subcellular location">
    <subcellularLocation>
        <location evidence="1">Nucleus</location>
    </subcellularLocation>
</comment>
<name>A0A4Q1BBC0_TREME</name>
<keyword evidence="7" id="KW-1185">Reference proteome</keyword>
<dbReference type="STRING" id="5217.A0A4Q1BBC0"/>
<dbReference type="GO" id="GO:0003729">
    <property type="term" value="F:mRNA binding"/>
    <property type="evidence" value="ECO:0007669"/>
    <property type="project" value="TreeGrafter"/>
</dbReference>
<dbReference type="InParanoid" id="A0A4Q1BBC0"/>
<dbReference type="SUPFAM" id="SSF54928">
    <property type="entry name" value="RNA-binding domain, RBD"/>
    <property type="match status" value="1"/>
</dbReference>
<dbReference type="Gene3D" id="3.30.70.330">
    <property type="match status" value="1"/>
</dbReference>
<dbReference type="InterPro" id="IPR026896">
    <property type="entry name" value="CSTF_C"/>
</dbReference>
<evidence type="ECO:0000256" key="2">
    <source>
        <dbReference type="ARBA" id="ARBA00023242"/>
    </source>
</evidence>
<dbReference type="EMBL" id="SDIL01000111">
    <property type="protein sequence ID" value="RXK36049.1"/>
    <property type="molecule type" value="Genomic_DNA"/>
</dbReference>
<protein>
    <recommendedName>
        <fullName evidence="5">RRM domain-containing protein</fullName>
    </recommendedName>
</protein>
<dbReference type="InterPro" id="IPR035979">
    <property type="entry name" value="RBD_domain_sf"/>
</dbReference>
<sequence>MAPSRTVFVANLAFDVSEEQLANVFSEVGPVQSAEIKFDNQTGRPKGYAFVTFYDEATAISAIRNLRDTNVNGRTLRIELSNDDPASSRRRRDHGPPAPVNRDLTPPVHAPYRDEPNIDLYNLPQGQEVLPGEKATDVISRTLAAVTPGQMQEVMAGVKTLITSHPEQARQLLASQPQLAYALFQAMLLMKIVDPSILQRISPLPPAAPPTNFPPVSQAPTSFPPYPPTQSAPTYPAVPAQTYATAPATAQTSYPAATAQPSYGYPPVQQPTQPTQPALPAHLQTALASLPEDQRAMLTQVLQLTPDQINRLDAGQKATIMQLRQQFLGAAA</sequence>
<dbReference type="InterPro" id="IPR025742">
    <property type="entry name" value="CSTF2_hinge"/>
</dbReference>
<dbReference type="PANTHER" id="PTHR45735:SF2">
    <property type="entry name" value="CLEAVAGE STIMULATION FACTOR SUBUNIT 2"/>
    <property type="match status" value="1"/>
</dbReference>
<dbReference type="PROSITE" id="PS50102">
    <property type="entry name" value="RRM"/>
    <property type="match status" value="1"/>
</dbReference>
<dbReference type="FunCoup" id="A0A4Q1BBC0">
    <property type="interactions" value="290"/>
</dbReference>
<reference evidence="6 7" key="1">
    <citation type="submission" date="2016-06" db="EMBL/GenBank/DDBJ databases">
        <title>Evolution of pathogenesis and genome organization in the Tremellales.</title>
        <authorList>
            <person name="Cuomo C."/>
            <person name="Litvintseva A."/>
            <person name="Heitman J."/>
            <person name="Chen Y."/>
            <person name="Sun S."/>
            <person name="Springer D."/>
            <person name="Dromer F."/>
            <person name="Young S."/>
            <person name="Zeng Q."/>
            <person name="Chapman S."/>
            <person name="Gujja S."/>
            <person name="Saif S."/>
            <person name="Birren B."/>
        </authorList>
    </citation>
    <scope>NUCLEOTIDE SEQUENCE [LARGE SCALE GENOMIC DNA]</scope>
    <source>
        <strain evidence="6 7">ATCC 28783</strain>
    </source>
</reference>
<evidence type="ECO:0000259" key="5">
    <source>
        <dbReference type="PROSITE" id="PS50102"/>
    </source>
</evidence>
<feature type="domain" description="RRM" evidence="5">
    <location>
        <begin position="5"/>
        <end position="83"/>
    </location>
</feature>
<keyword evidence="2" id="KW-0539">Nucleus</keyword>
<dbReference type="PANTHER" id="PTHR45735">
    <property type="entry name" value="CLEAVAGE STIMULATION FACTOR SUBUNIT 2"/>
    <property type="match status" value="1"/>
</dbReference>
<dbReference type="Pfam" id="PF00076">
    <property type="entry name" value="RRM_1"/>
    <property type="match status" value="1"/>
</dbReference>
<evidence type="ECO:0000256" key="4">
    <source>
        <dbReference type="SAM" id="MobiDB-lite"/>
    </source>
</evidence>